<keyword evidence="2" id="KW-1185">Reference proteome</keyword>
<dbReference type="AlphaFoldDB" id="A0A3Q4GKZ1"/>
<name>A0A3Q4GKZ1_NEOBR</name>
<protein>
    <submittedName>
        <fullName evidence="1">Uncharacterized protein</fullName>
    </submittedName>
</protein>
<evidence type="ECO:0000313" key="2">
    <source>
        <dbReference type="Proteomes" id="UP000261580"/>
    </source>
</evidence>
<dbReference type="Ensembl" id="ENSNBRT00000007570.1">
    <property type="protein sequence ID" value="ENSNBRP00000007363.1"/>
    <property type="gene ID" value="ENSNBRG00000005757.1"/>
</dbReference>
<accession>A0A3Q4GKZ1</accession>
<reference evidence="1" key="1">
    <citation type="submission" date="2025-08" db="UniProtKB">
        <authorList>
            <consortium name="Ensembl"/>
        </authorList>
    </citation>
    <scope>IDENTIFICATION</scope>
</reference>
<reference evidence="1" key="2">
    <citation type="submission" date="2025-09" db="UniProtKB">
        <authorList>
            <consortium name="Ensembl"/>
        </authorList>
    </citation>
    <scope>IDENTIFICATION</scope>
</reference>
<dbReference type="Proteomes" id="UP000261580">
    <property type="component" value="Unassembled WGS sequence"/>
</dbReference>
<sequence length="91" mass="10455">SSSQSAFIQKHSKLKAEPRKIAGMKKRKGKMNRWQTGYRKENRRGLRTSLLVCSLSPRLFFSWTEPLNIPLRSGFVFSAPWTASLSIQNKT</sequence>
<proteinExistence type="predicted"/>
<evidence type="ECO:0000313" key="1">
    <source>
        <dbReference type="Ensembl" id="ENSNBRP00000007363.1"/>
    </source>
</evidence>
<organism evidence="1 2">
    <name type="scientific">Neolamprologus brichardi</name>
    <name type="common">Fairy cichlid</name>
    <name type="synonym">Lamprologus brichardi</name>
    <dbReference type="NCBI Taxonomy" id="32507"/>
    <lineage>
        <taxon>Eukaryota</taxon>
        <taxon>Metazoa</taxon>
        <taxon>Chordata</taxon>
        <taxon>Craniata</taxon>
        <taxon>Vertebrata</taxon>
        <taxon>Euteleostomi</taxon>
        <taxon>Actinopterygii</taxon>
        <taxon>Neopterygii</taxon>
        <taxon>Teleostei</taxon>
        <taxon>Neoteleostei</taxon>
        <taxon>Acanthomorphata</taxon>
        <taxon>Ovalentaria</taxon>
        <taxon>Cichlomorphae</taxon>
        <taxon>Cichliformes</taxon>
        <taxon>Cichlidae</taxon>
        <taxon>African cichlids</taxon>
        <taxon>Pseudocrenilabrinae</taxon>
        <taxon>Lamprologini</taxon>
        <taxon>Neolamprologus</taxon>
    </lineage>
</organism>